<keyword evidence="7" id="KW-0378">Hydrolase</keyword>
<dbReference type="SUPFAM" id="SSF56300">
    <property type="entry name" value="Metallo-dependent phosphatases"/>
    <property type="match status" value="1"/>
</dbReference>
<evidence type="ECO:0000256" key="11">
    <source>
        <dbReference type="ARBA" id="ARBA00023180"/>
    </source>
</evidence>
<name>A0A9P4N311_9PLEO</name>
<feature type="compositionally biased region" description="Acidic residues" evidence="12">
    <location>
        <begin position="668"/>
        <end position="689"/>
    </location>
</feature>
<dbReference type="GO" id="GO:0000298">
    <property type="term" value="F:endopolyphosphatase activity"/>
    <property type="evidence" value="ECO:0007669"/>
    <property type="project" value="UniProtKB-EC"/>
</dbReference>
<dbReference type="FunFam" id="3.60.21.10:FF:000082">
    <property type="entry name" value="Endopolyphosphatase"/>
    <property type="match status" value="1"/>
</dbReference>
<dbReference type="PANTHER" id="PTHR10340:SF55">
    <property type="entry name" value="ENDOPOLYPHOSPHATASE"/>
    <property type="match status" value="1"/>
</dbReference>
<keyword evidence="9" id="KW-1133">Transmembrane helix</keyword>
<evidence type="ECO:0000256" key="8">
    <source>
        <dbReference type="ARBA" id="ARBA00022968"/>
    </source>
</evidence>
<proteinExistence type="inferred from homology"/>
<comment type="similarity">
    <text evidence="2">Belongs to the endopolyphosphatase PPN1 family.</text>
</comment>
<feature type="region of interest" description="Disordered" evidence="12">
    <location>
        <begin position="602"/>
        <end position="623"/>
    </location>
</feature>
<keyword evidence="13" id="KW-0732">Signal</keyword>
<dbReference type="InterPro" id="IPR012358">
    <property type="entry name" value="EndopolyPtase_N1"/>
</dbReference>
<evidence type="ECO:0000256" key="9">
    <source>
        <dbReference type="ARBA" id="ARBA00022989"/>
    </source>
</evidence>
<dbReference type="GO" id="GO:0004309">
    <property type="term" value="F:exopolyphosphatase activity"/>
    <property type="evidence" value="ECO:0007669"/>
    <property type="project" value="TreeGrafter"/>
</dbReference>
<dbReference type="Pfam" id="PF00149">
    <property type="entry name" value="Metallophos"/>
    <property type="match status" value="1"/>
</dbReference>
<dbReference type="Proteomes" id="UP000800093">
    <property type="component" value="Unassembled WGS sequence"/>
</dbReference>
<dbReference type="InterPro" id="IPR004843">
    <property type="entry name" value="Calcineurin-like_PHP"/>
</dbReference>
<feature type="region of interest" description="Disordered" evidence="12">
    <location>
        <begin position="511"/>
        <end position="539"/>
    </location>
</feature>
<keyword evidence="16" id="KW-1185">Reference proteome</keyword>
<keyword evidence="6" id="KW-0812">Transmembrane</keyword>
<evidence type="ECO:0000256" key="6">
    <source>
        <dbReference type="ARBA" id="ARBA00022692"/>
    </source>
</evidence>
<dbReference type="AlphaFoldDB" id="A0A9P4N311"/>
<dbReference type="PIRSF" id="PIRSF027093">
    <property type="entry name" value="EndopolyPtase_N1"/>
    <property type="match status" value="1"/>
</dbReference>
<dbReference type="EMBL" id="ML986620">
    <property type="protein sequence ID" value="KAF2263967.1"/>
    <property type="molecule type" value="Genomic_DNA"/>
</dbReference>
<dbReference type="EC" id="3.6.1.10" evidence="3"/>
<dbReference type="Gene3D" id="3.60.21.10">
    <property type="match status" value="1"/>
</dbReference>
<evidence type="ECO:0000256" key="4">
    <source>
        <dbReference type="ARBA" id="ARBA00014458"/>
    </source>
</evidence>
<dbReference type="GO" id="GO:0006798">
    <property type="term" value="P:polyphosphate catabolic process"/>
    <property type="evidence" value="ECO:0007669"/>
    <property type="project" value="TreeGrafter"/>
</dbReference>
<evidence type="ECO:0000256" key="5">
    <source>
        <dbReference type="ARBA" id="ARBA00022554"/>
    </source>
</evidence>
<feature type="domain" description="Calcineurin-like phosphoesterase" evidence="14">
    <location>
        <begin position="50"/>
        <end position="313"/>
    </location>
</feature>
<evidence type="ECO:0000256" key="1">
    <source>
        <dbReference type="ARBA" id="ARBA00004576"/>
    </source>
</evidence>
<feature type="compositionally biased region" description="Basic residues" evidence="12">
    <location>
        <begin position="696"/>
        <end position="709"/>
    </location>
</feature>
<evidence type="ECO:0000313" key="15">
    <source>
        <dbReference type="EMBL" id="KAF2263967.1"/>
    </source>
</evidence>
<feature type="compositionally biased region" description="Basic and acidic residues" evidence="12">
    <location>
        <begin position="602"/>
        <end position="612"/>
    </location>
</feature>
<protein>
    <recommendedName>
        <fullName evidence="4">Endopolyphosphatase</fullName>
        <ecNumber evidence="3">3.6.1.10</ecNumber>
    </recommendedName>
</protein>
<sequence>MLSAPGALVWALLLLEQGCRAAPQSAAGTRSRLPGTASPPTSSGRRLHGRFLHITDVHPDPFYKTYSSTAEEAACHRKRGPAGIYGAETSACDSPISLVNETFKWIRDNLKDSIDFVVWTGDSARHDNDEKIPRTENQIIQQNELLVTKFTEVFGKDDNINDTDPTNDFTIPIVPTFGNNDIMPHNIFQSGPNKWSIKYLDIWRNFIPEAQRHQFQQGGWFYVEVIPAKLAVISLNTLYFFDSNSAVDGCANKHEPGYEHMDWLRIQLQRMRERGIKAILMGHVPPARTNSKLSWDETCWQKYTLWQRQYRDVIVGSLYGHMNIDHFMLQDFQDLKKGTKKGEMKVKTTEQGKSLHEDGEVTVASASDYILSLRDEFAKLPAPPKTNQKALPILPDTDEEFSIWRWFFSKLPSTKKGGVSRRSKRKYLDEIGGKYAQRYSVTHVSPSVVPNFFPTLRVFEYNIDGLEGYIVPFNASLSASLDARLLLSVPDEESDTDYEDNVDKIIDIQKKKKEKESRKKNKKYKFKIPAGPSKSAPPGPAYSLQTFSFLRYTQWFANLTQINNDFVAPTSPGLKISPRYDIPQTIFGLKVSKDGNIETRKWKEGKHGEHQGKKPRPKPHPNTFKFEIEYDTATDKAFRLKDLTVRSYVDLARRIGEEGSGDAKLDSEYEEQNEDIENESDDSMDDDKEVDSSGKKEKKKGNKGKKKRKNNGTWFTFVKRAFVGTMDPKDIEEIFCKRGIGEEQQQQQQQQQQQEVIEL</sequence>
<dbReference type="InterPro" id="IPR041805">
    <property type="entry name" value="ASMase/PPN1_MPP"/>
</dbReference>
<feature type="chain" id="PRO_5040473063" description="Endopolyphosphatase" evidence="13">
    <location>
        <begin position="22"/>
        <end position="759"/>
    </location>
</feature>
<organism evidence="15 16">
    <name type="scientific">Lojkania enalia</name>
    <dbReference type="NCBI Taxonomy" id="147567"/>
    <lineage>
        <taxon>Eukaryota</taxon>
        <taxon>Fungi</taxon>
        <taxon>Dikarya</taxon>
        <taxon>Ascomycota</taxon>
        <taxon>Pezizomycotina</taxon>
        <taxon>Dothideomycetes</taxon>
        <taxon>Pleosporomycetidae</taxon>
        <taxon>Pleosporales</taxon>
        <taxon>Pleosporales incertae sedis</taxon>
        <taxon>Lojkania</taxon>
    </lineage>
</organism>
<feature type="region of interest" description="Disordered" evidence="12">
    <location>
        <begin position="659"/>
        <end position="709"/>
    </location>
</feature>
<comment type="caution">
    <text evidence="15">The sequence shown here is derived from an EMBL/GenBank/DDBJ whole genome shotgun (WGS) entry which is preliminary data.</text>
</comment>
<feature type="region of interest" description="Disordered" evidence="12">
    <location>
        <begin position="25"/>
        <end position="46"/>
    </location>
</feature>
<feature type="signal peptide" evidence="13">
    <location>
        <begin position="1"/>
        <end position="21"/>
    </location>
</feature>
<evidence type="ECO:0000313" key="16">
    <source>
        <dbReference type="Proteomes" id="UP000800093"/>
    </source>
</evidence>
<gene>
    <name evidence="15" type="ORF">CC78DRAFT_533569</name>
</gene>
<evidence type="ECO:0000256" key="7">
    <source>
        <dbReference type="ARBA" id="ARBA00022801"/>
    </source>
</evidence>
<dbReference type="GO" id="GO:0005774">
    <property type="term" value="C:vacuolar membrane"/>
    <property type="evidence" value="ECO:0007669"/>
    <property type="project" value="UniProtKB-SubCell"/>
</dbReference>
<evidence type="ECO:0000256" key="3">
    <source>
        <dbReference type="ARBA" id="ARBA00012459"/>
    </source>
</evidence>
<evidence type="ECO:0000256" key="12">
    <source>
        <dbReference type="SAM" id="MobiDB-lite"/>
    </source>
</evidence>
<evidence type="ECO:0000256" key="2">
    <source>
        <dbReference type="ARBA" id="ARBA00010399"/>
    </source>
</evidence>
<evidence type="ECO:0000259" key="14">
    <source>
        <dbReference type="Pfam" id="PF00149"/>
    </source>
</evidence>
<accession>A0A9P4N311</accession>
<dbReference type="InterPro" id="IPR029052">
    <property type="entry name" value="Metallo-depent_PP-like"/>
</dbReference>
<dbReference type="GO" id="GO:0008081">
    <property type="term" value="F:phosphoric diester hydrolase activity"/>
    <property type="evidence" value="ECO:0007669"/>
    <property type="project" value="TreeGrafter"/>
</dbReference>
<reference evidence="16" key="1">
    <citation type="journal article" date="2020" name="Stud. Mycol.">
        <title>101 Dothideomycetes genomes: A test case for predicting lifestyles and emergence of pathogens.</title>
        <authorList>
            <person name="Haridas S."/>
            <person name="Albert R."/>
            <person name="Binder M."/>
            <person name="Bloem J."/>
            <person name="LaButti K."/>
            <person name="Salamov A."/>
            <person name="Andreopoulos B."/>
            <person name="Baker S."/>
            <person name="Barry K."/>
            <person name="Bills G."/>
            <person name="Bluhm B."/>
            <person name="Cannon C."/>
            <person name="Castanera R."/>
            <person name="Culley D."/>
            <person name="Daum C."/>
            <person name="Ezra D."/>
            <person name="Gonzalez J."/>
            <person name="Henrissat B."/>
            <person name="Kuo A."/>
            <person name="Liang C."/>
            <person name="Lipzen A."/>
            <person name="Lutzoni F."/>
            <person name="Magnuson J."/>
            <person name="Mondo S."/>
            <person name="Nolan M."/>
            <person name="Ohm R."/>
            <person name="Pangilinan J."/>
            <person name="Park H.-J."/>
            <person name="Ramirez L."/>
            <person name="Alfaro M."/>
            <person name="Sun H."/>
            <person name="Tritt A."/>
            <person name="Yoshinaga Y."/>
            <person name="Zwiers L.-H."/>
            <person name="Turgeon B."/>
            <person name="Goodwin S."/>
            <person name="Spatafora J."/>
            <person name="Crous P."/>
            <person name="Grigoriev I."/>
        </authorList>
    </citation>
    <scope>NUCLEOTIDE SEQUENCE [LARGE SCALE GENOMIC DNA]</scope>
    <source>
        <strain evidence="16">CBS 304.66</strain>
    </source>
</reference>
<comment type="subcellular location">
    <subcellularLocation>
        <location evidence="1">Vacuole membrane</location>
        <topology evidence="1">Single-pass type II membrane protein</topology>
    </subcellularLocation>
</comment>
<keyword evidence="11" id="KW-0325">Glycoprotein</keyword>
<keyword evidence="5" id="KW-0926">Vacuole</keyword>
<evidence type="ECO:0000256" key="10">
    <source>
        <dbReference type="ARBA" id="ARBA00023136"/>
    </source>
</evidence>
<keyword evidence="8" id="KW-0735">Signal-anchor</keyword>
<dbReference type="CDD" id="cd00842">
    <property type="entry name" value="MPP_ASMase"/>
    <property type="match status" value="1"/>
</dbReference>
<keyword evidence="10" id="KW-0472">Membrane</keyword>
<evidence type="ECO:0000256" key="13">
    <source>
        <dbReference type="SAM" id="SignalP"/>
    </source>
</evidence>
<dbReference type="OrthoDB" id="348678at2759"/>
<dbReference type="GO" id="GO:0000324">
    <property type="term" value="C:fungal-type vacuole"/>
    <property type="evidence" value="ECO:0007669"/>
    <property type="project" value="TreeGrafter"/>
</dbReference>
<dbReference type="PANTHER" id="PTHR10340">
    <property type="entry name" value="SPHINGOMYELIN PHOSPHODIESTERASE"/>
    <property type="match status" value="1"/>
</dbReference>